<proteinExistence type="predicted"/>
<dbReference type="EMBL" id="BAAAZC010000011">
    <property type="protein sequence ID" value="GAA3969171.1"/>
    <property type="molecule type" value="Genomic_DNA"/>
</dbReference>
<dbReference type="RefSeq" id="WP_259095866.1">
    <property type="nucleotide sequence ID" value="NZ_BAAAZC010000011.1"/>
</dbReference>
<keyword evidence="1" id="KW-0472">Membrane</keyword>
<reference evidence="3" key="1">
    <citation type="journal article" date="2019" name="Int. J. Syst. Evol. Microbiol.">
        <title>The Global Catalogue of Microorganisms (GCM) 10K type strain sequencing project: providing services to taxonomists for standard genome sequencing and annotation.</title>
        <authorList>
            <consortium name="The Broad Institute Genomics Platform"/>
            <consortium name="The Broad Institute Genome Sequencing Center for Infectious Disease"/>
            <person name="Wu L."/>
            <person name="Ma J."/>
        </authorList>
    </citation>
    <scope>NUCLEOTIDE SEQUENCE [LARGE SCALE GENOMIC DNA]</scope>
    <source>
        <strain evidence="3">JCM 16601</strain>
    </source>
</reference>
<keyword evidence="1" id="KW-1133">Transmembrane helix</keyword>
<evidence type="ECO:0000313" key="3">
    <source>
        <dbReference type="Proteomes" id="UP001500742"/>
    </source>
</evidence>
<protein>
    <submittedName>
        <fullName evidence="2">Uncharacterized protein</fullName>
    </submittedName>
</protein>
<dbReference type="Proteomes" id="UP001500742">
    <property type="component" value="Unassembled WGS sequence"/>
</dbReference>
<organism evidence="2 3">
    <name type="scientific">Mucilaginibacter dorajii</name>
    <dbReference type="NCBI Taxonomy" id="692994"/>
    <lineage>
        <taxon>Bacteria</taxon>
        <taxon>Pseudomonadati</taxon>
        <taxon>Bacteroidota</taxon>
        <taxon>Sphingobacteriia</taxon>
        <taxon>Sphingobacteriales</taxon>
        <taxon>Sphingobacteriaceae</taxon>
        <taxon>Mucilaginibacter</taxon>
    </lineage>
</organism>
<feature type="transmembrane region" description="Helical" evidence="1">
    <location>
        <begin position="43"/>
        <end position="69"/>
    </location>
</feature>
<evidence type="ECO:0000256" key="1">
    <source>
        <dbReference type="SAM" id="Phobius"/>
    </source>
</evidence>
<accession>A0ABP7PPR6</accession>
<comment type="caution">
    <text evidence="2">The sequence shown here is derived from an EMBL/GenBank/DDBJ whole genome shotgun (WGS) entry which is preliminary data.</text>
</comment>
<gene>
    <name evidence="2" type="ORF">GCM10022210_17540</name>
</gene>
<evidence type="ECO:0000313" key="2">
    <source>
        <dbReference type="EMBL" id="GAA3969171.1"/>
    </source>
</evidence>
<name>A0ABP7PPR6_9SPHI</name>
<keyword evidence="3" id="KW-1185">Reference proteome</keyword>
<sequence length="79" mass="9215">MASNNNYNLTGKTLPEGVEHTETFTVNEFIEREQATEPKGKKWLFNLLIVLVLLRELIMLPYYIVVGIYKWVRKLTTKG</sequence>
<keyword evidence="1" id="KW-0812">Transmembrane</keyword>